<evidence type="ECO:0008006" key="4">
    <source>
        <dbReference type="Google" id="ProtNLM"/>
    </source>
</evidence>
<gene>
    <name evidence="2" type="ORF">DSM109990_03092</name>
</gene>
<dbReference type="Pfam" id="PF04657">
    <property type="entry name" value="DMT_YdcZ"/>
    <property type="match status" value="1"/>
</dbReference>
<evidence type="ECO:0000256" key="1">
    <source>
        <dbReference type="SAM" id="Phobius"/>
    </source>
</evidence>
<keyword evidence="1" id="KW-0812">Transmembrane</keyword>
<dbReference type="Proteomes" id="UP000831019">
    <property type="component" value="Chromosome"/>
</dbReference>
<accession>A0ABY3ZNH7</accession>
<organism evidence="2 3">
    <name type="scientific">Sulfitobacter dubius</name>
    <dbReference type="NCBI Taxonomy" id="218673"/>
    <lineage>
        <taxon>Bacteria</taxon>
        <taxon>Pseudomonadati</taxon>
        <taxon>Pseudomonadota</taxon>
        <taxon>Alphaproteobacteria</taxon>
        <taxon>Rhodobacterales</taxon>
        <taxon>Roseobacteraceae</taxon>
        <taxon>Sulfitobacter</taxon>
    </lineage>
</organism>
<protein>
    <recommendedName>
        <fullName evidence="4">Transporter family-2 protein</fullName>
    </recommendedName>
</protein>
<reference evidence="3" key="1">
    <citation type="journal article" date="2022" name="Microorganisms">
        <title>Beyond the ABCs#Discovery of Three New Plasmid Types in Rhodobacterales (RepQ, RepY, RepW).</title>
        <authorList>
            <person name="Freese H.M."/>
            <person name="Ringel V."/>
            <person name="Overmann J."/>
            <person name="Petersen J."/>
        </authorList>
    </citation>
    <scope>NUCLEOTIDE SEQUENCE [LARGE SCALE GENOMIC DNA]</scope>
    <source>
        <strain evidence="3">DSM 109990</strain>
    </source>
</reference>
<sequence>MLGETKAETSMNTPILALIIVAVAGAAVALQTPINAALGRNIGSGVAAAAVSFGVGFAILLGVLLLRGELGALPRAFSASPVLLLGGVLGAFYVWSVLWAIPTLGALTVISALILGQLSAALVIDATGLLGLTVQAITPTRIAAAALVAAGLVLSRF</sequence>
<dbReference type="PANTHER" id="PTHR34821">
    <property type="entry name" value="INNER MEMBRANE PROTEIN YDCZ"/>
    <property type="match status" value="1"/>
</dbReference>
<proteinExistence type="predicted"/>
<evidence type="ECO:0000313" key="3">
    <source>
        <dbReference type="Proteomes" id="UP000831019"/>
    </source>
</evidence>
<keyword evidence="1" id="KW-1133">Transmembrane helix</keyword>
<keyword evidence="3" id="KW-1185">Reference proteome</keyword>
<evidence type="ECO:0000313" key="2">
    <source>
        <dbReference type="EMBL" id="UOA16225.1"/>
    </source>
</evidence>
<dbReference type="EMBL" id="CP085144">
    <property type="protein sequence ID" value="UOA16225.1"/>
    <property type="molecule type" value="Genomic_DNA"/>
</dbReference>
<keyword evidence="1" id="KW-0472">Membrane</keyword>
<feature type="transmembrane region" description="Helical" evidence="1">
    <location>
        <begin position="136"/>
        <end position="154"/>
    </location>
</feature>
<dbReference type="PANTHER" id="PTHR34821:SF2">
    <property type="entry name" value="INNER MEMBRANE PROTEIN YDCZ"/>
    <property type="match status" value="1"/>
</dbReference>
<feature type="transmembrane region" description="Helical" evidence="1">
    <location>
        <begin position="42"/>
        <end position="66"/>
    </location>
</feature>
<feature type="transmembrane region" description="Helical" evidence="1">
    <location>
        <begin position="78"/>
        <end position="98"/>
    </location>
</feature>
<name>A0ABY3ZNH7_9RHOB</name>
<feature type="transmembrane region" description="Helical" evidence="1">
    <location>
        <begin position="12"/>
        <end position="30"/>
    </location>
</feature>
<dbReference type="InterPro" id="IPR006750">
    <property type="entry name" value="YdcZ"/>
</dbReference>
<feature type="transmembrane region" description="Helical" evidence="1">
    <location>
        <begin position="104"/>
        <end position="124"/>
    </location>
</feature>